<reference evidence="1" key="1">
    <citation type="journal article" date="2022" name="Cell Host Microbe">
        <title>Colonization of the live biotherapeutic product VE303 and modulation of the microbiota and metabolites in healthy volunteers.</title>
        <authorList>
            <person name="Dsouza M."/>
            <person name="Menon R."/>
            <person name="Crossette E."/>
            <person name="Bhattarai S.K."/>
            <person name="Schneider J."/>
            <person name="Kim Y.G."/>
            <person name="Reddy S."/>
            <person name="Caballero S."/>
            <person name="Felix C."/>
            <person name="Cornacchione L."/>
            <person name="Hendrickson J."/>
            <person name="Watson A.R."/>
            <person name="Minot S.S."/>
            <person name="Greenfield N."/>
            <person name="Schopf L."/>
            <person name="Szabady R."/>
            <person name="Patarroyo J."/>
            <person name="Smith W."/>
            <person name="Harrison P."/>
            <person name="Kuijper E.J."/>
            <person name="Kelly C.P."/>
            <person name="Olle B."/>
            <person name="Bobilev D."/>
            <person name="Silber J.L."/>
            <person name="Bucci V."/>
            <person name="Roberts B."/>
            <person name="Faith J."/>
            <person name="Norman J.M."/>
        </authorList>
    </citation>
    <scope>NUCLEOTIDE SEQUENCE</scope>
    <source>
        <strain evidence="1">VE303-04</strain>
    </source>
</reference>
<dbReference type="AlphaFoldDB" id="A0AAW5F446"/>
<gene>
    <name evidence="1" type="ORF">K5I21_08025</name>
</gene>
<dbReference type="EMBL" id="JAINVB010000001">
    <property type="protein sequence ID" value="MCK0085812.1"/>
    <property type="molecule type" value="Genomic_DNA"/>
</dbReference>
<sequence>MGLFILLTPFLVGFALCISDGNADLPQHLLVDLADRCSQRPDGGRGIEIKDRHEIFVVEVAFRLQSAAGHQCVSDADGGGCLELHSDVILIIFLQKGTVNDVEEVLLMLRPVFLSQFPGYLGKLSGKVIAGNIIGTLQHGLHGIKMALLQLPQPRGTGMFTGSGVGNIEHIAQAGSVPGIIHQSDPLGTAPYISAHLFIPQVVLCTGGSVRALGIDQQLFMEWILVKAGSGGQKSRPFLPAACELGCHMVGHLPVKFCFGWHGVLSSFQFWVKEKQETLKDFLLLIRLLPIFLPEYRYDVFCFYDRW</sequence>
<evidence type="ECO:0008006" key="3">
    <source>
        <dbReference type="Google" id="ProtNLM"/>
    </source>
</evidence>
<dbReference type="GeneID" id="93152039"/>
<name>A0AAW5F446_CLOSY</name>
<evidence type="ECO:0000313" key="2">
    <source>
        <dbReference type="Proteomes" id="UP001203136"/>
    </source>
</evidence>
<dbReference type="RefSeq" id="WP_025510953.1">
    <property type="nucleotide sequence ID" value="NZ_JADMRR010000097.1"/>
</dbReference>
<comment type="caution">
    <text evidence="1">The sequence shown here is derived from an EMBL/GenBank/DDBJ whole genome shotgun (WGS) entry which is preliminary data.</text>
</comment>
<accession>A0AAW5F446</accession>
<evidence type="ECO:0000313" key="1">
    <source>
        <dbReference type="EMBL" id="MCK0085812.1"/>
    </source>
</evidence>
<protein>
    <recommendedName>
        <fullName evidence="3">Secreted protein</fullName>
    </recommendedName>
</protein>
<dbReference type="Proteomes" id="UP001203136">
    <property type="component" value="Unassembled WGS sequence"/>
</dbReference>
<organism evidence="1 2">
    <name type="scientific">Clostridium symbiosum</name>
    <name type="common">Bacteroides symbiosus</name>
    <dbReference type="NCBI Taxonomy" id="1512"/>
    <lineage>
        <taxon>Bacteria</taxon>
        <taxon>Bacillati</taxon>
        <taxon>Bacillota</taxon>
        <taxon>Clostridia</taxon>
        <taxon>Lachnospirales</taxon>
        <taxon>Lachnospiraceae</taxon>
        <taxon>Otoolea</taxon>
    </lineage>
</organism>
<proteinExistence type="predicted"/>